<evidence type="ECO:0000259" key="2">
    <source>
        <dbReference type="Pfam" id="PF14846"/>
    </source>
</evidence>
<evidence type="ECO:0000313" key="4">
    <source>
        <dbReference type="Proteomes" id="UP000325440"/>
    </source>
</evidence>
<keyword evidence="1" id="KW-0175">Coiled coil</keyword>
<dbReference type="InterPro" id="IPR027831">
    <property type="entry name" value="DUF4485"/>
</dbReference>
<accession>A0A5E4MDB0</accession>
<sequence length="530" mass="61474">MSLENGELDDYTCVYTVIADDQWSNRSYKPKNNALAGMAWIAKLTEDPHPTRVTAIKRNMYLAQLIINLTDRKLAKPFMKMPTSESLENYENIEYSREPKRQNKMEKTHEIFNREISLDELNHISSDERTYIAIQSIENGSTLFGYVAVSFGHSASPLWVNAQGETIKSPAPKLQNLPVSSAGSQGFDINLDDQATDGLNSLVNEVWDMLSRRKILEIREHTGEFYRMLYNTVEQEMLVDELSSGCRDPYVEKLIIFLTEKLLSENIRNPLAFRRINLLSALKKRIKAVINEIEDRRNMIEEVKKTVGMTTIQLKNRANCPSFASVITLQEALEGTMNKKSIDILKMQFTPNEIDMFKLVIINEKKRLLMLLKNKLDNVTGEMYQDIKDTIMQGLRSYQLARKEWERVSHVLKEYDEIEKLIFVNRAIAENDGEDSDNKFLKAITKEIDLAQKRLKNAIIKTDKEEKDISKLHTVIHELHVKYEFEKMVAEKLNQILKEEINNEKMELAEREATIQSLENERLRIDPNFK</sequence>
<dbReference type="OrthoDB" id="6623662at2759"/>
<dbReference type="AlphaFoldDB" id="A0A5E4MDB0"/>
<evidence type="ECO:0000313" key="3">
    <source>
        <dbReference type="EMBL" id="VVC27256.1"/>
    </source>
</evidence>
<name>A0A5E4MDB0_9HEMI</name>
<feature type="domain" description="DUF4485" evidence="2">
    <location>
        <begin position="39"/>
        <end position="90"/>
    </location>
</feature>
<proteinExistence type="predicted"/>
<organism evidence="3 4">
    <name type="scientific">Cinara cedri</name>
    <dbReference type="NCBI Taxonomy" id="506608"/>
    <lineage>
        <taxon>Eukaryota</taxon>
        <taxon>Metazoa</taxon>
        <taxon>Ecdysozoa</taxon>
        <taxon>Arthropoda</taxon>
        <taxon>Hexapoda</taxon>
        <taxon>Insecta</taxon>
        <taxon>Pterygota</taxon>
        <taxon>Neoptera</taxon>
        <taxon>Paraneoptera</taxon>
        <taxon>Hemiptera</taxon>
        <taxon>Sternorrhyncha</taxon>
        <taxon>Aphidomorpha</taxon>
        <taxon>Aphidoidea</taxon>
        <taxon>Aphididae</taxon>
        <taxon>Lachninae</taxon>
        <taxon>Cinara</taxon>
    </lineage>
</organism>
<keyword evidence="4" id="KW-1185">Reference proteome</keyword>
<evidence type="ECO:0000256" key="1">
    <source>
        <dbReference type="SAM" id="Coils"/>
    </source>
</evidence>
<dbReference type="Proteomes" id="UP000325440">
    <property type="component" value="Unassembled WGS sequence"/>
</dbReference>
<gene>
    <name evidence="3" type="ORF">CINCED_3A002055</name>
</gene>
<protein>
    <recommendedName>
        <fullName evidence="2">DUF4485 domain-containing protein</fullName>
    </recommendedName>
</protein>
<dbReference type="Pfam" id="PF14846">
    <property type="entry name" value="DUF4485"/>
    <property type="match status" value="1"/>
</dbReference>
<dbReference type="EMBL" id="CABPRJ010000078">
    <property type="protein sequence ID" value="VVC27256.1"/>
    <property type="molecule type" value="Genomic_DNA"/>
</dbReference>
<feature type="coiled-coil region" evidence="1">
    <location>
        <begin position="279"/>
        <end position="306"/>
    </location>
</feature>
<reference evidence="3 4" key="1">
    <citation type="submission" date="2019-08" db="EMBL/GenBank/DDBJ databases">
        <authorList>
            <person name="Alioto T."/>
            <person name="Alioto T."/>
            <person name="Gomez Garrido J."/>
        </authorList>
    </citation>
    <scope>NUCLEOTIDE SEQUENCE [LARGE SCALE GENOMIC DNA]</scope>
</reference>
<feature type="coiled-coil region" evidence="1">
    <location>
        <begin position="487"/>
        <end position="521"/>
    </location>
</feature>